<sequence length="69" mass="8123">MEGVDETAHREPGQEQRRRGRWWCRLHVWHRWRTHRYPDSNGYGARYQECLDCGKQRDVAVGGGALPMG</sequence>
<organism evidence="1 2">
    <name type="scientific">Terrabacter terrae</name>
    <dbReference type="NCBI Taxonomy" id="318434"/>
    <lineage>
        <taxon>Bacteria</taxon>
        <taxon>Bacillati</taxon>
        <taxon>Actinomycetota</taxon>
        <taxon>Actinomycetes</taxon>
        <taxon>Micrococcales</taxon>
        <taxon>Intrasporangiaceae</taxon>
        <taxon>Terrabacter</taxon>
    </lineage>
</organism>
<keyword evidence="2" id="KW-1185">Reference proteome</keyword>
<reference evidence="1 2" key="1">
    <citation type="journal article" date="2019" name="Int. J. Syst. Evol. Microbiol.">
        <title>The Global Catalogue of Microorganisms (GCM) 10K type strain sequencing project: providing services to taxonomists for standard genome sequencing and annotation.</title>
        <authorList>
            <consortium name="The Broad Institute Genomics Platform"/>
            <consortium name="The Broad Institute Genome Sequencing Center for Infectious Disease"/>
            <person name="Wu L."/>
            <person name="Ma J."/>
        </authorList>
    </citation>
    <scope>NUCLEOTIDE SEQUENCE [LARGE SCALE GENOMIC DNA]</scope>
    <source>
        <strain evidence="1 2">JCM 14283</strain>
    </source>
</reference>
<comment type="caution">
    <text evidence="1">The sequence shown here is derived from an EMBL/GenBank/DDBJ whole genome shotgun (WGS) entry which is preliminary data.</text>
</comment>
<gene>
    <name evidence="1" type="ORF">GCM10009740_32660</name>
</gene>
<protein>
    <submittedName>
        <fullName evidence="1">Uncharacterized protein</fullName>
    </submittedName>
</protein>
<accession>A0ABN2UI08</accession>
<name>A0ABN2UI08_9MICO</name>
<proteinExistence type="predicted"/>
<dbReference type="Proteomes" id="UP001501285">
    <property type="component" value="Unassembled WGS sequence"/>
</dbReference>
<evidence type="ECO:0000313" key="2">
    <source>
        <dbReference type="Proteomes" id="UP001501285"/>
    </source>
</evidence>
<evidence type="ECO:0000313" key="1">
    <source>
        <dbReference type="EMBL" id="GAA2038060.1"/>
    </source>
</evidence>
<dbReference type="EMBL" id="BAAANB010000021">
    <property type="protein sequence ID" value="GAA2038060.1"/>
    <property type="molecule type" value="Genomic_DNA"/>
</dbReference>